<gene>
    <name evidence="2" type="ORF">NHG85_02140</name>
</gene>
<comment type="caution">
    <text evidence="2">The sequence shown here is derived from an EMBL/GenBank/DDBJ whole genome shotgun (WGS) entry which is preliminary data.</text>
</comment>
<feature type="compositionally biased region" description="Polar residues" evidence="1">
    <location>
        <begin position="464"/>
        <end position="473"/>
    </location>
</feature>
<feature type="region of interest" description="Disordered" evidence="1">
    <location>
        <begin position="542"/>
        <end position="563"/>
    </location>
</feature>
<sequence>MEHLDPTHLLDAQPVVQQLTTADYVRLLHPITSIGKSTIMTAIVGKGMHSKIYGTREAPWMAECCLGTDAYITLNRFHGPRRDQRLAALNALYLDLDIDLAPRSLASNPIAWAREFTRDVERRGLPAPSFVNFTGRGLAAIWLINDLPPKARRRWSAAQKALISLYRRYGADPRCCDTARVFRIPGSVNLKSGRTVEILGGSLQRHSFEDLADRIYIAAGRPTRRDLQARKKRKAQSGQGGPRRSRLSPGQRFFAIQQDLECLLDAWGGRVPTGHRNTWLHLWATCLTHQETPGDIDARTHAMARVATPGLSANEVRAIARHAAERAALPRSGSLMSDGRYHYAGATLAELLCVSDKMAHALGLRQIFSLTARRRQKAGKQRLRRAASGAVTRASYLAENAISRTKPWEAQGISRATWYRRQKAEAETSNPRQTQEHSGETGSCPLQGASLCRRLGEGEAVTRTPAQATQNTLMPIAGAENPAKSPGERQGIDKVAREASEVSARTELVVDGYRAEMPEGQAVTDPQADEGDLHQVVLAPVSNVGPAPSNRHALRRDAAAEPHDVKRTLEPGIRPFSIAVAPAGPHDLVEVFVRRGVEEALKALGIPGPIPSSGVPEMPHPEAHPDGDDNRGDRQNDLERGHGFSCNWRLMIA</sequence>
<dbReference type="AlphaFoldDB" id="A0A9X2JMM5"/>
<organism evidence="2 3">
    <name type="scientific">Limimaricola litoreus</name>
    <dbReference type="NCBI Taxonomy" id="2955316"/>
    <lineage>
        <taxon>Bacteria</taxon>
        <taxon>Pseudomonadati</taxon>
        <taxon>Pseudomonadota</taxon>
        <taxon>Alphaproteobacteria</taxon>
        <taxon>Rhodobacterales</taxon>
        <taxon>Paracoccaceae</taxon>
        <taxon>Limimaricola</taxon>
    </lineage>
</organism>
<dbReference type="EMBL" id="JAMYXC010000029">
    <property type="protein sequence ID" value="MCP1167337.1"/>
    <property type="molecule type" value="Genomic_DNA"/>
</dbReference>
<protein>
    <submittedName>
        <fullName evidence="2">RepB family DNA primase</fullName>
    </submittedName>
</protein>
<dbReference type="Proteomes" id="UP001139477">
    <property type="component" value="Unassembled WGS sequence"/>
</dbReference>
<evidence type="ECO:0000256" key="1">
    <source>
        <dbReference type="SAM" id="MobiDB-lite"/>
    </source>
</evidence>
<feature type="region of interest" description="Disordered" evidence="1">
    <location>
        <begin position="460"/>
        <end position="503"/>
    </location>
</feature>
<feature type="region of interest" description="Disordered" evidence="1">
    <location>
        <begin position="605"/>
        <end position="640"/>
    </location>
</feature>
<feature type="region of interest" description="Disordered" evidence="1">
    <location>
        <begin position="225"/>
        <end position="248"/>
    </location>
</feature>
<dbReference type="Gene3D" id="1.10.1220.10">
    <property type="entry name" value="Met repressor-like"/>
    <property type="match status" value="1"/>
</dbReference>
<accession>A0A9X2JMM5</accession>
<dbReference type="RefSeq" id="WP_253329378.1">
    <property type="nucleotide sequence ID" value="NZ_JAMYXC010000029.1"/>
</dbReference>
<feature type="compositionally biased region" description="Low complexity" evidence="1">
    <location>
        <begin position="605"/>
        <end position="614"/>
    </location>
</feature>
<feature type="region of interest" description="Disordered" evidence="1">
    <location>
        <begin position="421"/>
        <end position="448"/>
    </location>
</feature>
<name>A0A9X2JMM5_9RHOB</name>
<keyword evidence="3" id="KW-1185">Reference proteome</keyword>
<evidence type="ECO:0000313" key="2">
    <source>
        <dbReference type="EMBL" id="MCP1167337.1"/>
    </source>
</evidence>
<evidence type="ECO:0000313" key="3">
    <source>
        <dbReference type="Proteomes" id="UP001139477"/>
    </source>
</evidence>
<proteinExistence type="predicted"/>
<dbReference type="GO" id="GO:0006355">
    <property type="term" value="P:regulation of DNA-templated transcription"/>
    <property type="evidence" value="ECO:0007669"/>
    <property type="project" value="InterPro"/>
</dbReference>
<feature type="compositionally biased region" description="Basic and acidic residues" evidence="1">
    <location>
        <begin position="619"/>
        <end position="640"/>
    </location>
</feature>
<feature type="compositionally biased region" description="Basic and acidic residues" evidence="1">
    <location>
        <begin position="486"/>
        <end position="500"/>
    </location>
</feature>
<reference evidence="2" key="1">
    <citation type="submission" date="2022-06" db="EMBL/GenBank/DDBJ databases">
        <title>Limimaricola sediminis sp. nov., isolated from an intertidal sediment.</title>
        <authorList>
            <person name="Shao X."/>
        </authorList>
    </citation>
    <scope>NUCLEOTIDE SEQUENCE</scope>
    <source>
        <strain evidence="2">ASW11-118</strain>
    </source>
</reference>
<dbReference type="InterPro" id="IPR013321">
    <property type="entry name" value="Arc_rbn_hlx_hlx"/>
</dbReference>